<proteinExistence type="predicted"/>
<feature type="compositionally biased region" description="Low complexity" evidence="1">
    <location>
        <begin position="55"/>
        <end position="72"/>
    </location>
</feature>
<evidence type="ECO:0000313" key="2">
    <source>
        <dbReference type="EMBL" id="KAF4464423.1"/>
    </source>
</evidence>
<evidence type="ECO:0000256" key="1">
    <source>
        <dbReference type="SAM" id="MobiDB-lite"/>
    </source>
</evidence>
<comment type="caution">
    <text evidence="2">The sequence shown here is derived from an EMBL/GenBank/DDBJ whole genome shotgun (WGS) entry which is preliminary data.</text>
</comment>
<protein>
    <submittedName>
        <fullName evidence="2">Uncharacterized protein</fullName>
    </submittedName>
</protein>
<accession>A0A8H4LA83</accession>
<feature type="compositionally biased region" description="Pro residues" evidence="1">
    <location>
        <begin position="123"/>
        <end position="134"/>
    </location>
</feature>
<name>A0A8H4LA83_9HYPO</name>
<evidence type="ECO:0000313" key="3">
    <source>
        <dbReference type="Proteomes" id="UP000554235"/>
    </source>
</evidence>
<reference evidence="2 3" key="1">
    <citation type="submission" date="2020-01" db="EMBL/GenBank/DDBJ databases">
        <title>Identification and distribution of gene clusters putatively required for synthesis of sphingolipid metabolism inhibitors in phylogenetically diverse species of the filamentous fungus Fusarium.</title>
        <authorList>
            <person name="Kim H.-S."/>
            <person name="Busman M."/>
            <person name="Brown D.W."/>
            <person name="Divon H."/>
            <person name="Uhlig S."/>
            <person name="Proctor R.H."/>
        </authorList>
    </citation>
    <scope>NUCLEOTIDE SEQUENCE [LARGE SCALE GENOMIC DNA]</scope>
    <source>
        <strain evidence="2 3">NRRL 20459</strain>
    </source>
</reference>
<dbReference type="Proteomes" id="UP000554235">
    <property type="component" value="Unassembled WGS sequence"/>
</dbReference>
<sequence>MGASGSRHADSFYSSGPGQNYAPGPAKPVPVPMTGEAASYYGSGAGWDQGQSSPYNNVQNQGQQAYGQQPYGQGYGQSLAPPNPSQYNQNPPAYGQPPPTQPSYNPRPHSAGGPQFTGYAPQNPRPQSYPPRNAPPQSHQMAPDRPFGLFASDFMVFLDAGGSNKTFTLGRHPGDVQYRADLSYGGHHKMQLYRMNSMNQMFIAAVKGVGFTGSRINVNWADGRLSDMKASSADNIKFDVGGTTFLWVKAQEREISSILGRPAGKGFKLVRQGMEQEAFAIFSQSGKFDYTKSSGWLCFVGPAASGRMGADWANMAVIAMLKLWQIKAIGKFAEVTGEALGAVGSVAGA</sequence>
<organism evidence="2 3">
    <name type="scientific">Fusarium albosuccineum</name>
    <dbReference type="NCBI Taxonomy" id="1237068"/>
    <lineage>
        <taxon>Eukaryota</taxon>
        <taxon>Fungi</taxon>
        <taxon>Dikarya</taxon>
        <taxon>Ascomycota</taxon>
        <taxon>Pezizomycotina</taxon>
        <taxon>Sordariomycetes</taxon>
        <taxon>Hypocreomycetidae</taxon>
        <taxon>Hypocreales</taxon>
        <taxon>Nectriaceae</taxon>
        <taxon>Fusarium</taxon>
        <taxon>Fusarium decemcellulare species complex</taxon>
    </lineage>
</organism>
<dbReference type="EMBL" id="JAADYS010001191">
    <property type="protein sequence ID" value="KAF4464423.1"/>
    <property type="molecule type" value="Genomic_DNA"/>
</dbReference>
<dbReference type="OrthoDB" id="3431997at2759"/>
<keyword evidence="3" id="KW-1185">Reference proteome</keyword>
<dbReference type="AlphaFoldDB" id="A0A8H4LA83"/>
<feature type="region of interest" description="Disordered" evidence="1">
    <location>
        <begin position="1"/>
        <end position="145"/>
    </location>
</feature>
<gene>
    <name evidence="2" type="ORF">FALBO_8735</name>
</gene>